<dbReference type="KEGG" id="rgi:RGI145_05975"/>
<dbReference type="AlphaFoldDB" id="A0A1L7ADB6"/>
<dbReference type="Gene3D" id="3.40.50.150">
    <property type="entry name" value="Vaccinia Virus protein VP39"/>
    <property type="match status" value="1"/>
</dbReference>
<sequence length="370" mass="40208">MWPFRPSRGTAAAPDPSGPRTGLPAAQRDRIGRNGIGRGAAGLALEPTLPPLLLPAAPELLDPRRLETQVLPSVSNAHRIAMGMRCRDAEPMPRVPDAGRVGRMADGRRVQIMHNGIRVLADGYCGAWMTELIERCHGHHEPQEERLFHELLRCLPPGGTMLELGGYWAFYSIWFLLAAPGRRAVLLEPDPRHIEVGRANLALNGVAAEIVQGFLGDRPGETLPFPTEESGTLDLACHDVAGLMAARGLDRLTILHCDAQGAEFTMLEQAAPLLRDGRVDWLFLSTHHHLISGDPLTHQRCVEAVRALGGVIEVEHDVGEGFSGDGLILARFGAAPPGWRCPAISYNRASESLFRHPLYDLAASRGQGMP</sequence>
<evidence type="ECO:0000256" key="1">
    <source>
        <dbReference type="SAM" id="MobiDB-lite"/>
    </source>
</evidence>
<dbReference type="RefSeq" id="WP_075797650.1">
    <property type="nucleotide sequence ID" value="NZ_CP015583.1"/>
</dbReference>
<evidence type="ECO:0008006" key="4">
    <source>
        <dbReference type="Google" id="ProtNLM"/>
    </source>
</evidence>
<accession>A0A1L7ADB6</accession>
<dbReference type="Proteomes" id="UP000185494">
    <property type="component" value="Chromosome 1"/>
</dbReference>
<evidence type="ECO:0000313" key="3">
    <source>
        <dbReference type="Proteomes" id="UP000185494"/>
    </source>
</evidence>
<feature type="region of interest" description="Disordered" evidence="1">
    <location>
        <begin position="1"/>
        <end position="35"/>
    </location>
</feature>
<dbReference type="EMBL" id="CP015583">
    <property type="protein sequence ID" value="APT56720.1"/>
    <property type="molecule type" value="Genomic_DNA"/>
</dbReference>
<protein>
    <recommendedName>
        <fullName evidence="4">Methyltransferase FkbM domain-containing protein</fullName>
    </recommendedName>
</protein>
<evidence type="ECO:0000313" key="2">
    <source>
        <dbReference type="EMBL" id="APT56720.1"/>
    </source>
</evidence>
<organism evidence="2 3">
    <name type="scientific">Roseomonas gilardii</name>
    <dbReference type="NCBI Taxonomy" id="257708"/>
    <lineage>
        <taxon>Bacteria</taxon>
        <taxon>Pseudomonadati</taxon>
        <taxon>Pseudomonadota</taxon>
        <taxon>Alphaproteobacteria</taxon>
        <taxon>Acetobacterales</taxon>
        <taxon>Roseomonadaceae</taxon>
        <taxon>Roseomonas</taxon>
    </lineage>
</organism>
<reference evidence="2 3" key="1">
    <citation type="submission" date="2016-05" db="EMBL/GenBank/DDBJ databases">
        <title>Complete Genome and Methylome Analysis of Psychrotrophic Bacterial Isolates from Antarctic Lake Untersee.</title>
        <authorList>
            <person name="Fomenkov A."/>
            <person name="Akimov V.N."/>
            <person name="Vasilyeva L.V."/>
            <person name="Andersen D."/>
            <person name="Vincze T."/>
            <person name="Roberts R.J."/>
        </authorList>
    </citation>
    <scope>NUCLEOTIDE SEQUENCE [LARGE SCALE GENOMIC DNA]</scope>
    <source>
        <strain evidence="2 3">U14-5</strain>
    </source>
</reference>
<dbReference type="InterPro" id="IPR029063">
    <property type="entry name" value="SAM-dependent_MTases_sf"/>
</dbReference>
<name>A0A1L7ADB6_9PROT</name>
<gene>
    <name evidence="2" type="ORF">RGI145_05975</name>
</gene>
<proteinExistence type="predicted"/>
<dbReference type="STRING" id="257708.RGI145_05975"/>
<dbReference type="SUPFAM" id="SSF53335">
    <property type="entry name" value="S-adenosyl-L-methionine-dependent methyltransferases"/>
    <property type="match status" value="1"/>
</dbReference>